<accession>A0A8H6Z196</accession>
<sequence length="216" mass="24009">MTAPPCTECCRSQVAVHHLDITLSWSWKTFANPATVYDLSLHPNLKTLAISDYSEYHLENSDPNPMTPFITRLTAPALECFSLDLHLSMYRNVYWATLDEFSSPGQISSPADRPVPKQDGPDIFARSTAYVPGLESSADRAALIESDTCAYLRSNFSVVDLSNFYDLLLQNSGNPPFLTAVHAGRLRPEQDNLIHNQAHRARALECLTVDLPTTTP</sequence>
<dbReference type="EMBL" id="JACAZI010000002">
    <property type="protein sequence ID" value="KAF7369104.1"/>
    <property type="molecule type" value="Genomic_DNA"/>
</dbReference>
<comment type="caution">
    <text evidence="1">The sequence shown here is derived from an EMBL/GenBank/DDBJ whole genome shotgun (WGS) entry which is preliminary data.</text>
</comment>
<organism evidence="1 2">
    <name type="scientific">Mycena venus</name>
    <dbReference type="NCBI Taxonomy" id="2733690"/>
    <lineage>
        <taxon>Eukaryota</taxon>
        <taxon>Fungi</taxon>
        <taxon>Dikarya</taxon>
        <taxon>Basidiomycota</taxon>
        <taxon>Agaricomycotina</taxon>
        <taxon>Agaricomycetes</taxon>
        <taxon>Agaricomycetidae</taxon>
        <taxon>Agaricales</taxon>
        <taxon>Marasmiineae</taxon>
        <taxon>Mycenaceae</taxon>
        <taxon>Mycena</taxon>
    </lineage>
</organism>
<evidence type="ECO:0000313" key="2">
    <source>
        <dbReference type="Proteomes" id="UP000620124"/>
    </source>
</evidence>
<protein>
    <submittedName>
        <fullName evidence="1">Uncharacterized protein</fullName>
    </submittedName>
</protein>
<gene>
    <name evidence="1" type="ORF">MVEN_00237600</name>
</gene>
<proteinExistence type="predicted"/>
<reference evidence="1" key="1">
    <citation type="submission" date="2020-05" db="EMBL/GenBank/DDBJ databases">
        <title>Mycena genomes resolve the evolution of fungal bioluminescence.</title>
        <authorList>
            <person name="Tsai I.J."/>
        </authorList>
    </citation>
    <scope>NUCLEOTIDE SEQUENCE</scope>
    <source>
        <strain evidence="1">CCC161011</strain>
    </source>
</reference>
<dbReference type="OrthoDB" id="2788229at2759"/>
<keyword evidence="2" id="KW-1185">Reference proteome</keyword>
<name>A0A8H6Z196_9AGAR</name>
<evidence type="ECO:0000313" key="1">
    <source>
        <dbReference type="EMBL" id="KAF7369104.1"/>
    </source>
</evidence>
<dbReference type="AlphaFoldDB" id="A0A8H6Z196"/>
<dbReference type="Proteomes" id="UP000620124">
    <property type="component" value="Unassembled WGS sequence"/>
</dbReference>